<dbReference type="InterPro" id="IPR007110">
    <property type="entry name" value="Ig-like_dom"/>
</dbReference>
<dbReference type="Proteomes" id="UP000264840">
    <property type="component" value="Unplaced"/>
</dbReference>
<dbReference type="Gene3D" id="2.60.40.10">
    <property type="entry name" value="Immunoglobulins"/>
    <property type="match status" value="1"/>
</dbReference>
<dbReference type="GO" id="GO:0002376">
    <property type="term" value="P:immune system process"/>
    <property type="evidence" value="ECO:0007669"/>
    <property type="project" value="UniProtKB-KW"/>
</dbReference>
<evidence type="ECO:0000256" key="3">
    <source>
        <dbReference type="SAM" id="SignalP"/>
    </source>
</evidence>
<dbReference type="GO" id="GO:0007166">
    <property type="term" value="P:cell surface receptor signaling pathway"/>
    <property type="evidence" value="ECO:0007669"/>
    <property type="project" value="TreeGrafter"/>
</dbReference>
<dbReference type="InterPro" id="IPR036179">
    <property type="entry name" value="Ig-like_dom_sf"/>
</dbReference>
<evidence type="ECO:0000259" key="4">
    <source>
        <dbReference type="PROSITE" id="PS50835"/>
    </source>
</evidence>
<dbReference type="PANTHER" id="PTHR23268">
    <property type="entry name" value="T-CELL RECEPTOR BETA CHAIN"/>
    <property type="match status" value="1"/>
</dbReference>
<proteinExistence type="predicted"/>
<protein>
    <recommendedName>
        <fullName evidence="4">Ig-like domain-containing protein</fullName>
    </recommendedName>
</protein>
<evidence type="ECO:0000313" key="5">
    <source>
        <dbReference type="Ensembl" id="ENSHBUP00000011176.1"/>
    </source>
</evidence>
<dbReference type="PROSITE" id="PS50835">
    <property type="entry name" value="IG_LIKE"/>
    <property type="match status" value="1"/>
</dbReference>
<evidence type="ECO:0000256" key="1">
    <source>
        <dbReference type="ARBA" id="ARBA00022729"/>
    </source>
</evidence>
<dbReference type="InterPro" id="IPR013783">
    <property type="entry name" value="Ig-like_fold"/>
</dbReference>
<dbReference type="InterPro" id="IPR013106">
    <property type="entry name" value="Ig_V-set"/>
</dbReference>
<dbReference type="OMA" id="KQDEHRA"/>
<reference evidence="5" key="2">
    <citation type="submission" date="2025-09" db="UniProtKB">
        <authorList>
            <consortium name="Ensembl"/>
        </authorList>
    </citation>
    <scope>IDENTIFICATION</scope>
</reference>
<dbReference type="Pfam" id="PF07686">
    <property type="entry name" value="V-set"/>
    <property type="match status" value="1"/>
</dbReference>
<feature type="domain" description="Ig-like" evidence="4">
    <location>
        <begin position="46"/>
        <end position="142"/>
    </location>
</feature>
<feature type="chain" id="PRO_5018538645" description="Ig-like domain-containing protein" evidence="3">
    <location>
        <begin position="19"/>
        <end position="142"/>
    </location>
</feature>
<feature type="signal peptide" evidence="3">
    <location>
        <begin position="1"/>
        <end position="18"/>
    </location>
</feature>
<evidence type="ECO:0000256" key="2">
    <source>
        <dbReference type="ARBA" id="ARBA00022859"/>
    </source>
</evidence>
<sequence>MIAVVSIFCFLHLPEMTGRENNNTNDKTHNVLLKISVFNVIFFRIGESVESEIKCSHSIPGYQVILWYKQDEKGVLQFLGYLNLELTKTEKDGKGKISFDGDGQKYSNLAISDVSVTDSAVYFCAASQHSTTDSTESHLKLN</sequence>
<reference evidence="5" key="1">
    <citation type="submission" date="2025-08" db="UniProtKB">
        <authorList>
            <consortium name="Ensembl"/>
        </authorList>
    </citation>
    <scope>IDENTIFICATION</scope>
</reference>
<dbReference type="GeneTree" id="ENSGT00940000166007"/>
<evidence type="ECO:0000313" key="6">
    <source>
        <dbReference type="Proteomes" id="UP000264840"/>
    </source>
</evidence>
<dbReference type="Ensembl" id="ENSHBUT00000018283.1">
    <property type="protein sequence ID" value="ENSHBUP00000011176.1"/>
    <property type="gene ID" value="ENSHBUG00000012780.1"/>
</dbReference>
<keyword evidence="2" id="KW-0391">Immunity</keyword>
<accession>A0A3Q3C153</accession>
<dbReference type="SUPFAM" id="SSF48726">
    <property type="entry name" value="Immunoglobulin"/>
    <property type="match status" value="1"/>
</dbReference>
<dbReference type="PANTHER" id="PTHR23268:SF102">
    <property type="entry name" value="IMMUNOGLOBULIN V-SET DOMAIN-CONTAINING PROTEIN"/>
    <property type="match status" value="1"/>
</dbReference>
<dbReference type="InterPro" id="IPR050413">
    <property type="entry name" value="TCR_beta_variable"/>
</dbReference>
<dbReference type="AlphaFoldDB" id="A0A3Q3C153"/>
<keyword evidence="1 3" id="KW-0732">Signal</keyword>
<keyword evidence="6" id="KW-1185">Reference proteome</keyword>
<name>A0A3Q3C153_HAPBU</name>
<dbReference type="GO" id="GO:0005886">
    <property type="term" value="C:plasma membrane"/>
    <property type="evidence" value="ECO:0007669"/>
    <property type="project" value="TreeGrafter"/>
</dbReference>
<organism evidence="5 6">
    <name type="scientific">Haplochromis burtoni</name>
    <name type="common">Burton's mouthbrooder</name>
    <name type="synonym">Chromis burtoni</name>
    <dbReference type="NCBI Taxonomy" id="8153"/>
    <lineage>
        <taxon>Eukaryota</taxon>
        <taxon>Metazoa</taxon>
        <taxon>Chordata</taxon>
        <taxon>Craniata</taxon>
        <taxon>Vertebrata</taxon>
        <taxon>Euteleostomi</taxon>
        <taxon>Actinopterygii</taxon>
        <taxon>Neopterygii</taxon>
        <taxon>Teleostei</taxon>
        <taxon>Neoteleostei</taxon>
        <taxon>Acanthomorphata</taxon>
        <taxon>Ovalentaria</taxon>
        <taxon>Cichlomorphae</taxon>
        <taxon>Cichliformes</taxon>
        <taxon>Cichlidae</taxon>
        <taxon>African cichlids</taxon>
        <taxon>Pseudocrenilabrinae</taxon>
        <taxon>Haplochromini</taxon>
        <taxon>Haplochromis</taxon>
    </lineage>
</organism>